<dbReference type="Pfam" id="PF18962">
    <property type="entry name" value="Por_Secre_tail"/>
    <property type="match status" value="1"/>
</dbReference>
<reference evidence="4 5" key="1">
    <citation type="journal article" date="2019" name="Stand. Genomic Sci.">
        <title>Draft Whole-Genome Sequence of a Novel Chryseobacterium viscerum Strain Isolated from Fresh Water at Dripping Springs, New Mexico.</title>
        <authorList>
            <person name="Kyndt J.A."/>
            <person name="Moore T.C."/>
        </authorList>
    </citation>
    <scope>NUCLEOTIDE SEQUENCE [LARGE SCALE GENOMIC DNA]</scope>
    <source>
        <strain evidence="4 5">DPS</strain>
    </source>
</reference>
<dbReference type="InterPro" id="IPR026444">
    <property type="entry name" value="Secre_tail"/>
</dbReference>
<feature type="domain" description="Secretion system C-terminal sorting" evidence="3">
    <location>
        <begin position="689"/>
        <end position="755"/>
    </location>
</feature>
<evidence type="ECO:0000256" key="1">
    <source>
        <dbReference type="ARBA" id="ARBA00022729"/>
    </source>
</evidence>
<dbReference type="RefSeq" id="WP_152290910.1">
    <property type="nucleotide sequence ID" value="NZ_VTPV01000012.1"/>
</dbReference>
<protein>
    <submittedName>
        <fullName evidence="4">T9SS type A sorting domain-containing protein</fullName>
    </submittedName>
</protein>
<evidence type="ECO:0000313" key="5">
    <source>
        <dbReference type="Proteomes" id="UP000326384"/>
    </source>
</evidence>
<evidence type="ECO:0000256" key="2">
    <source>
        <dbReference type="SAM" id="SignalP"/>
    </source>
</evidence>
<dbReference type="Pfam" id="PF13583">
    <property type="entry name" value="Reprolysin_4"/>
    <property type="match status" value="1"/>
</dbReference>
<dbReference type="EMBL" id="VTPV01000012">
    <property type="protein sequence ID" value="KAB1229232.1"/>
    <property type="molecule type" value="Genomic_DNA"/>
</dbReference>
<dbReference type="Proteomes" id="UP000326384">
    <property type="component" value="Unassembled WGS sequence"/>
</dbReference>
<dbReference type="NCBIfam" id="TIGR04183">
    <property type="entry name" value="Por_Secre_tail"/>
    <property type="match status" value="1"/>
</dbReference>
<keyword evidence="1 2" id="KW-0732">Signal</keyword>
<feature type="chain" id="PRO_5047393258" evidence="2">
    <location>
        <begin position="20"/>
        <end position="757"/>
    </location>
</feature>
<dbReference type="InterPro" id="IPR024079">
    <property type="entry name" value="MetalloPept_cat_dom_sf"/>
</dbReference>
<proteinExistence type="predicted"/>
<evidence type="ECO:0000259" key="3">
    <source>
        <dbReference type="Pfam" id="PF18962"/>
    </source>
</evidence>
<gene>
    <name evidence="4" type="ORF">F8D52_18480</name>
</gene>
<dbReference type="Gene3D" id="3.40.390.10">
    <property type="entry name" value="Collagenase (Catalytic Domain)"/>
    <property type="match status" value="1"/>
</dbReference>
<sequence>MKTKLFCLPILFLAVAANAQWNRGIPSQKITKKSDNSVYYQLDIDQIRTQLLRAPKMGEGAPITISIPTLEGKIEKFTVNSFPVMDETLAKQYQLGSYVGIGIDDPTKYIRFSVAPNDFQSMIIGTDGKYEFIEPATSDKSYYSVHGKTNKSRHAFVCNTKEDKEAIAKMQKLMNSGTTAKSNNKTFHTLRLAMSVTGEYTTFFGGVAGALTQINATLSRVNGVFEKEFNVHVNAINAPGLIFTNAAGDPYSDSNLMCKWNYELMNTLHGGAYGVTDADFDIGHLFGATGGGGSAGCIGCIGSNDISTSIDPSCASSPSPDNYKGSGYTSPGIDYYVSGTWDQNSTAQLPPSGDAFDIDFVAHEMGHQLGDNHTYSYNEGTGVCVEPGSGSTIMGYAGITGPNTDVQKHSDVYFHTVSIDQVQTNLATVTADVETPITNNPPVVTPMTTSYTIPKSTAFVLTASATDPDGDALSYNWEQVNSSSLANGIGKASGTGDGASAIGNTTSGASFRSWPATTSPTRYFPKLATVLGGAVKNTTDFEAASTVARNTSFRVTVRDNKPGGQAQTAYATQAIVVGSAAAFTANTTSLSPNVNSTIAWTVSGTTASPYNVANVKIDYTEDAGVTWNNLAASVPNNGSASVFIPASLAGKTIYLRVSAIGNVFYAVKQATVASLLAVSEAGSVKSVKIYPNPAEDVLNVMNISPNASYEIFNAPGQLISKGTIGDGKINVRNLVKGIYFITINNKEEKSTTKFVKK</sequence>
<keyword evidence="5" id="KW-1185">Reference proteome</keyword>
<organism evidence="4 5">
    <name type="scientific">Chryseobacterium viscerum</name>
    <dbReference type="NCBI Taxonomy" id="1037377"/>
    <lineage>
        <taxon>Bacteria</taxon>
        <taxon>Pseudomonadati</taxon>
        <taxon>Bacteroidota</taxon>
        <taxon>Flavobacteriia</taxon>
        <taxon>Flavobacteriales</taxon>
        <taxon>Weeksellaceae</taxon>
        <taxon>Chryseobacterium group</taxon>
        <taxon>Chryseobacterium</taxon>
    </lineage>
</organism>
<feature type="signal peptide" evidence="2">
    <location>
        <begin position="1"/>
        <end position="19"/>
    </location>
</feature>
<name>A0A5N4BLC4_9FLAO</name>
<accession>A0A5N4BLC4</accession>
<dbReference type="InterPro" id="IPR013783">
    <property type="entry name" value="Ig-like_fold"/>
</dbReference>
<comment type="caution">
    <text evidence="4">The sequence shown here is derived from an EMBL/GenBank/DDBJ whole genome shotgun (WGS) entry which is preliminary data.</text>
</comment>
<dbReference type="SUPFAM" id="SSF55486">
    <property type="entry name" value="Metalloproteases ('zincins'), catalytic domain"/>
    <property type="match status" value="1"/>
</dbReference>
<dbReference type="Gene3D" id="2.60.40.10">
    <property type="entry name" value="Immunoglobulins"/>
    <property type="match status" value="1"/>
</dbReference>
<evidence type="ECO:0000313" key="4">
    <source>
        <dbReference type="EMBL" id="KAB1229232.1"/>
    </source>
</evidence>